<proteinExistence type="predicted"/>
<feature type="domain" description="DUF6534" evidence="2">
    <location>
        <begin position="164"/>
        <end position="249"/>
    </location>
</feature>
<gene>
    <name evidence="3" type="ORF">BDZ94DRAFT_1186971</name>
</gene>
<dbReference type="AlphaFoldDB" id="A0A9P5YCL7"/>
<evidence type="ECO:0000256" key="1">
    <source>
        <dbReference type="SAM" id="Phobius"/>
    </source>
</evidence>
<keyword evidence="1" id="KW-1133">Transmembrane helix</keyword>
<evidence type="ECO:0000313" key="3">
    <source>
        <dbReference type="EMBL" id="KAF9466789.1"/>
    </source>
</evidence>
<feature type="transmembrane region" description="Helical" evidence="1">
    <location>
        <begin position="44"/>
        <end position="62"/>
    </location>
</feature>
<feature type="transmembrane region" description="Helical" evidence="1">
    <location>
        <begin position="117"/>
        <end position="138"/>
    </location>
</feature>
<feature type="transmembrane region" description="Helical" evidence="1">
    <location>
        <begin position="6"/>
        <end position="32"/>
    </location>
</feature>
<reference evidence="3" key="1">
    <citation type="submission" date="2020-11" db="EMBL/GenBank/DDBJ databases">
        <authorList>
            <consortium name="DOE Joint Genome Institute"/>
            <person name="Ahrendt S."/>
            <person name="Riley R."/>
            <person name="Andreopoulos W."/>
            <person name="Labutti K."/>
            <person name="Pangilinan J."/>
            <person name="Ruiz-Duenas F.J."/>
            <person name="Barrasa J.M."/>
            <person name="Sanchez-Garcia M."/>
            <person name="Camarero S."/>
            <person name="Miyauchi S."/>
            <person name="Serrano A."/>
            <person name="Linde D."/>
            <person name="Babiker R."/>
            <person name="Drula E."/>
            <person name="Ayuso-Fernandez I."/>
            <person name="Pacheco R."/>
            <person name="Padilla G."/>
            <person name="Ferreira P."/>
            <person name="Barriuso J."/>
            <person name="Kellner H."/>
            <person name="Castanera R."/>
            <person name="Alfaro M."/>
            <person name="Ramirez L."/>
            <person name="Pisabarro A.G."/>
            <person name="Kuo A."/>
            <person name="Tritt A."/>
            <person name="Lipzen A."/>
            <person name="He G."/>
            <person name="Yan M."/>
            <person name="Ng V."/>
            <person name="Cullen D."/>
            <person name="Martin F."/>
            <person name="Rosso M.-N."/>
            <person name="Henrissat B."/>
            <person name="Hibbett D."/>
            <person name="Martinez A.T."/>
            <person name="Grigoriev I.V."/>
        </authorList>
    </citation>
    <scope>NUCLEOTIDE SEQUENCE</scope>
    <source>
        <strain evidence="3">CBS 247.69</strain>
    </source>
</reference>
<organism evidence="3 4">
    <name type="scientific">Collybia nuda</name>
    <dbReference type="NCBI Taxonomy" id="64659"/>
    <lineage>
        <taxon>Eukaryota</taxon>
        <taxon>Fungi</taxon>
        <taxon>Dikarya</taxon>
        <taxon>Basidiomycota</taxon>
        <taxon>Agaricomycotina</taxon>
        <taxon>Agaricomycetes</taxon>
        <taxon>Agaricomycetidae</taxon>
        <taxon>Agaricales</taxon>
        <taxon>Tricholomatineae</taxon>
        <taxon>Clitocybaceae</taxon>
        <taxon>Collybia</taxon>
    </lineage>
</organism>
<protein>
    <recommendedName>
        <fullName evidence="2">DUF6534 domain-containing protein</fullName>
    </recommendedName>
</protein>
<dbReference type="Proteomes" id="UP000807353">
    <property type="component" value="Unassembled WGS sequence"/>
</dbReference>
<keyword evidence="4" id="KW-1185">Reference proteome</keyword>
<dbReference type="InterPro" id="IPR045339">
    <property type="entry name" value="DUF6534"/>
</dbReference>
<dbReference type="Pfam" id="PF20152">
    <property type="entry name" value="DUF6534"/>
    <property type="match status" value="1"/>
</dbReference>
<evidence type="ECO:0000259" key="2">
    <source>
        <dbReference type="Pfam" id="PF20152"/>
    </source>
</evidence>
<accession>A0A9P5YCL7</accession>
<comment type="caution">
    <text evidence="3">The sequence shown here is derived from an EMBL/GenBank/DDBJ whole genome shotgun (WGS) entry which is preliminary data.</text>
</comment>
<dbReference type="EMBL" id="MU150240">
    <property type="protein sequence ID" value="KAF9466789.1"/>
    <property type="molecule type" value="Genomic_DNA"/>
</dbReference>
<name>A0A9P5YCL7_9AGAR</name>
<evidence type="ECO:0000313" key="4">
    <source>
        <dbReference type="Proteomes" id="UP000807353"/>
    </source>
</evidence>
<dbReference type="PANTHER" id="PTHR40465:SF1">
    <property type="entry name" value="DUF6534 DOMAIN-CONTAINING PROTEIN"/>
    <property type="match status" value="1"/>
</dbReference>
<feature type="transmembrane region" description="Helical" evidence="1">
    <location>
        <begin position="158"/>
        <end position="178"/>
    </location>
</feature>
<dbReference type="OrthoDB" id="2746700at2759"/>
<sequence length="294" mass="32731">MEVTKIAGPLLIGTMISCGLYGILCVQAYIYHTTFPHDPYTYRIMVYIMLVLETAQTLMLVVDSVDALATHHGNVVSLDSVRMYWFSGPILCGIVTGLGQLFFAYRLQILIGSWVPALVIALLVMCSMGAAMTSGALLFSAGTLMGPLFEKSSMTFTIWHWTNIVCDTLIVVCMVFYLTHHQTVFNSGLYHYINHLIRLVIETGMATAFANALCFVLYTQIKHTTCFIVPYMMTPKLYSNTMLLILNNRIGRESSMEDIDRVGTTITDKAIVKEIASIQNGGHLVRGVKHMTQC</sequence>
<keyword evidence="1" id="KW-0472">Membrane</keyword>
<keyword evidence="1" id="KW-0812">Transmembrane</keyword>
<feature type="transmembrane region" description="Helical" evidence="1">
    <location>
        <begin position="199"/>
        <end position="221"/>
    </location>
</feature>
<feature type="transmembrane region" description="Helical" evidence="1">
    <location>
        <begin position="82"/>
        <end position="105"/>
    </location>
</feature>
<dbReference type="PANTHER" id="PTHR40465">
    <property type="entry name" value="CHROMOSOME 1, WHOLE GENOME SHOTGUN SEQUENCE"/>
    <property type="match status" value="1"/>
</dbReference>
<dbReference type="PROSITE" id="PS51257">
    <property type="entry name" value="PROKAR_LIPOPROTEIN"/>
    <property type="match status" value="1"/>
</dbReference>